<feature type="domain" description="HAMP" evidence="16">
    <location>
        <begin position="192"/>
        <end position="244"/>
    </location>
</feature>
<evidence type="ECO:0000256" key="1">
    <source>
        <dbReference type="ARBA" id="ARBA00000085"/>
    </source>
</evidence>
<keyword evidence="12" id="KW-0902">Two-component regulatory system</keyword>
<evidence type="ECO:0000256" key="4">
    <source>
        <dbReference type="ARBA" id="ARBA00022475"/>
    </source>
</evidence>
<evidence type="ECO:0000259" key="15">
    <source>
        <dbReference type="PROSITE" id="PS50109"/>
    </source>
</evidence>
<evidence type="ECO:0000256" key="3">
    <source>
        <dbReference type="ARBA" id="ARBA00012438"/>
    </source>
</evidence>
<evidence type="ECO:0000256" key="12">
    <source>
        <dbReference type="ARBA" id="ARBA00023012"/>
    </source>
</evidence>
<dbReference type="Gene3D" id="6.10.340.10">
    <property type="match status" value="1"/>
</dbReference>
<keyword evidence="13 14" id="KW-0472">Membrane</keyword>
<evidence type="ECO:0000256" key="2">
    <source>
        <dbReference type="ARBA" id="ARBA00004651"/>
    </source>
</evidence>
<dbReference type="PANTHER" id="PTHR45528">
    <property type="entry name" value="SENSOR HISTIDINE KINASE CPXA"/>
    <property type="match status" value="1"/>
</dbReference>
<dbReference type="GO" id="GO:0005886">
    <property type="term" value="C:plasma membrane"/>
    <property type="evidence" value="ECO:0007669"/>
    <property type="project" value="UniProtKB-SubCell"/>
</dbReference>
<evidence type="ECO:0000256" key="9">
    <source>
        <dbReference type="ARBA" id="ARBA00022777"/>
    </source>
</evidence>
<keyword evidence="7 14" id="KW-0812">Transmembrane</keyword>
<comment type="caution">
    <text evidence="17">The sequence shown here is derived from an EMBL/GenBank/DDBJ whole genome shotgun (WGS) entry which is preliminary data.</text>
</comment>
<keyword evidence="6" id="KW-0808">Transferase</keyword>
<keyword evidence="5" id="KW-0597">Phosphoprotein</keyword>
<organism evidence="17 18">
    <name type="scientific">Harryflintia acetispora</name>
    <dbReference type="NCBI Taxonomy" id="1849041"/>
    <lineage>
        <taxon>Bacteria</taxon>
        <taxon>Bacillati</taxon>
        <taxon>Bacillota</taxon>
        <taxon>Clostridia</taxon>
        <taxon>Eubacteriales</taxon>
        <taxon>Oscillospiraceae</taxon>
        <taxon>Harryflintia</taxon>
    </lineage>
</organism>
<dbReference type="CDD" id="cd00075">
    <property type="entry name" value="HATPase"/>
    <property type="match status" value="1"/>
</dbReference>
<name>A0A9X8UKS0_9FIRM</name>
<keyword evidence="9 17" id="KW-0418">Kinase</keyword>
<reference evidence="17 18" key="1">
    <citation type="submission" date="2019-03" db="EMBL/GenBank/DDBJ databases">
        <title>Genomic Encyclopedia of Type Strains, Phase IV (KMG-IV): sequencing the most valuable type-strain genomes for metagenomic binning, comparative biology and taxonomic classification.</title>
        <authorList>
            <person name="Goeker M."/>
        </authorList>
    </citation>
    <scope>NUCLEOTIDE SEQUENCE [LARGE SCALE GENOMIC DNA]</scope>
    <source>
        <strain evidence="17 18">DSM 100433</strain>
    </source>
</reference>
<dbReference type="InterPro" id="IPR003660">
    <property type="entry name" value="HAMP_dom"/>
</dbReference>
<keyword evidence="8" id="KW-0547">Nucleotide-binding</keyword>
<dbReference type="Pfam" id="PF02518">
    <property type="entry name" value="HATPase_c"/>
    <property type="match status" value="1"/>
</dbReference>
<dbReference type="GO" id="GO:0000155">
    <property type="term" value="F:phosphorelay sensor kinase activity"/>
    <property type="evidence" value="ECO:0007669"/>
    <property type="project" value="InterPro"/>
</dbReference>
<comment type="catalytic activity">
    <reaction evidence="1">
        <text>ATP + protein L-histidine = ADP + protein N-phospho-L-histidine.</text>
        <dbReference type="EC" id="2.7.13.3"/>
    </reaction>
</comment>
<dbReference type="InterPro" id="IPR050398">
    <property type="entry name" value="HssS/ArlS-like"/>
</dbReference>
<dbReference type="PRINTS" id="PR00344">
    <property type="entry name" value="BCTRLSENSOR"/>
</dbReference>
<dbReference type="Proteomes" id="UP000294682">
    <property type="component" value="Unassembled WGS sequence"/>
</dbReference>
<evidence type="ECO:0000256" key="5">
    <source>
        <dbReference type="ARBA" id="ARBA00022553"/>
    </source>
</evidence>
<evidence type="ECO:0000256" key="11">
    <source>
        <dbReference type="ARBA" id="ARBA00022989"/>
    </source>
</evidence>
<dbReference type="FunFam" id="1.10.287.130:FF:000001">
    <property type="entry name" value="Two-component sensor histidine kinase"/>
    <property type="match status" value="1"/>
</dbReference>
<dbReference type="InterPro" id="IPR003594">
    <property type="entry name" value="HATPase_dom"/>
</dbReference>
<evidence type="ECO:0000256" key="14">
    <source>
        <dbReference type="SAM" id="Phobius"/>
    </source>
</evidence>
<feature type="transmembrane region" description="Helical" evidence="14">
    <location>
        <begin position="165"/>
        <end position="191"/>
    </location>
</feature>
<protein>
    <recommendedName>
        <fullName evidence="3">histidine kinase</fullName>
        <ecNumber evidence="3">2.7.13.3</ecNumber>
    </recommendedName>
</protein>
<dbReference type="Gene3D" id="3.30.565.10">
    <property type="entry name" value="Histidine kinase-like ATPase, C-terminal domain"/>
    <property type="match status" value="1"/>
</dbReference>
<dbReference type="CDD" id="cd00082">
    <property type="entry name" value="HisKA"/>
    <property type="match status" value="1"/>
</dbReference>
<dbReference type="PROSITE" id="PS50109">
    <property type="entry name" value="HIS_KIN"/>
    <property type="match status" value="1"/>
</dbReference>
<dbReference type="InterPro" id="IPR005467">
    <property type="entry name" value="His_kinase_dom"/>
</dbReference>
<evidence type="ECO:0000313" key="17">
    <source>
        <dbReference type="EMBL" id="TCL44617.1"/>
    </source>
</evidence>
<gene>
    <name evidence="17" type="ORF">EDD78_102242</name>
</gene>
<dbReference type="SMART" id="SM00388">
    <property type="entry name" value="HisKA"/>
    <property type="match status" value="1"/>
</dbReference>
<comment type="subcellular location">
    <subcellularLocation>
        <location evidence="2">Cell membrane</location>
        <topology evidence="2">Multi-pass membrane protein</topology>
    </subcellularLocation>
</comment>
<dbReference type="SUPFAM" id="SSF47384">
    <property type="entry name" value="Homodimeric domain of signal transducing histidine kinase"/>
    <property type="match status" value="1"/>
</dbReference>
<dbReference type="InterPro" id="IPR036097">
    <property type="entry name" value="HisK_dim/P_sf"/>
</dbReference>
<evidence type="ECO:0000256" key="8">
    <source>
        <dbReference type="ARBA" id="ARBA00022741"/>
    </source>
</evidence>
<evidence type="ECO:0000256" key="13">
    <source>
        <dbReference type="ARBA" id="ARBA00023136"/>
    </source>
</evidence>
<dbReference type="GO" id="GO:0005524">
    <property type="term" value="F:ATP binding"/>
    <property type="evidence" value="ECO:0007669"/>
    <property type="project" value="UniProtKB-KW"/>
</dbReference>
<keyword evidence="11 14" id="KW-1133">Transmembrane helix</keyword>
<dbReference type="AlphaFoldDB" id="A0A9X8UKS0"/>
<keyword evidence="10" id="KW-0067">ATP-binding</keyword>
<keyword evidence="4" id="KW-1003">Cell membrane</keyword>
<dbReference type="SUPFAM" id="SSF55874">
    <property type="entry name" value="ATPase domain of HSP90 chaperone/DNA topoisomerase II/histidine kinase"/>
    <property type="match status" value="1"/>
</dbReference>
<keyword evidence="18" id="KW-1185">Reference proteome</keyword>
<dbReference type="Pfam" id="PF00672">
    <property type="entry name" value="HAMP"/>
    <property type="match status" value="1"/>
</dbReference>
<evidence type="ECO:0000259" key="16">
    <source>
        <dbReference type="PROSITE" id="PS50885"/>
    </source>
</evidence>
<dbReference type="InterPro" id="IPR004358">
    <property type="entry name" value="Sig_transdc_His_kin-like_C"/>
</dbReference>
<feature type="domain" description="Histidine kinase" evidence="15">
    <location>
        <begin position="252"/>
        <end position="466"/>
    </location>
</feature>
<dbReference type="InterPro" id="IPR003661">
    <property type="entry name" value="HisK_dim/P_dom"/>
</dbReference>
<dbReference type="RefSeq" id="WP_132084017.1">
    <property type="nucleotide sequence ID" value="NZ_SLUK01000002.1"/>
</dbReference>
<dbReference type="PANTHER" id="PTHR45528:SF1">
    <property type="entry name" value="SENSOR HISTIDINE KINASE CPXA"/>
    <property type="match status" value="1"/>
</dbReference>
<dbReference type="InterPro" id="IPR036890">
    <property type="entry name" value="HATPase_C_sf"/>
</dbReference>
<dbReference type="FunFam" id="3.30.565.10:FF:000006">
    <property type="entry name" value="Sensor histidine kinase WalK"/>
    <property type="match status" value="1"/>
</dbReference>
<evidence type="ECO:0000313" key="18">
    <source>
        <dbReference type="Proteomes" id="UP000294682"/>
    </source>
</evidence>
<evidence type="ECO:0000256" key="6">
    <source>
        <dbReference type="ARBA" id="ARBA00022679"/>
    </source>
</evidence>
<feature type="transmembrane region" description="Helical" evidence="14">
    <location>
        <begin position="12"/>
        <end position="33"/>
    </location>
</feature>
<dbReference type="EC" id="2.7.13.3" evidence="3"/>
<dbReference type="EMBL" id="SLUK01000002">
    <property type="protein sequence ID" value="TCL44617.1"/>
    <property type="molecule type" value="Genomic_DNA"/>
</dbReference>
<dbReference type="Pfam" id="PF00512">
    <property type="entry name" value="HisKA"/>
    <property type="match status" value="1"/>
</dbReference>
<dbReference type="Gene3D" id="1.10.287.130">
    <property type="match status" value="1"/>
</dbReference>
<dbReference type="SUPFAM" id="SSF158472">
    <property type="entry name" value="HAMP domain-like"/>
    <property type="match status" value="1"/>
</dbReference>
<sequence length="468" mass="51685">MAVNRITKRWLLNSFGIILFILIAIVIVSSFAIRTYFYNSVQQEINSRSNVISTLLENASIDSSSDFSTEVRSIVEDFEYKNIMELMAISPEGKVIITSSGFAPSDELYMPDFNLAMESSDSYGYYRGVINSENVLAVTVLSSIASDEIAAMRYVVSLELVDAQIVIYIAVITLICVGILLFVITTSSYFINSIVRPVGKVGETARKIAQGDFNVRLKKQNDDEIGDLCVAINDMAEELSQSEKMKNDFISSVSHELRTPLTAIKGWAETLSTDMAPDPGLTQKGMHVIISETERLSQMVEELLDFSRIQSGRFKMVMAKLDIIAELSDAVLMFTERIKRENMSLLYDEPDYIVMVEGDRNRLRQVFVNIIDNAIKYSNAGDSITITVRRAPGKVVIAVADTGCGISEQDLPKVKSKFYKANSTRRGSGIGLAVADEIIAQHGGTLELDSEESVGTTVTITIPTVDSL</sequence>
<accession>A0A9X8UKS0</accession>
<dbReference type="SMART" id="SM00304">
    <property type="entry name" value="HAMP"/>
    <property type="match status" value="1"/>
</dbReference>
<evidence type="ECO:0000256" key="10">
    <source>
        <dbReference type="ARBA" id="ARBA00022840"/>
    </source>
</evidence>
<proteinExistence type="predicted"/>
<dbReference type="PROSITE" id="PS50885">
    <property type="entry name" value="HAMP"/>
    <property type="match status" value="1"/>
</dbReference>
<dbReference type="SMART" id="SM00387">
    <property type="entry name" value="HATPase_c"/>
    <property type="match status" value="1"/>
</dbReference>
<dbReference type="CDD" id="cd06225">
    <property type="entry name" value="HAMP"/>
    <property type="match status" value="1"/>
</dbReference>
<evidence type="ECO:0000256" key="7">
    <source>
        <dbReference type="ARBA" id="ARBA00022692"/>
    </source>
</evidence>